<dbReference type="GO" id="GO:0005634">
    <property type="term" value="C:nucleus"/>
    <property type="evidence" value="ECO:0007669"/>
    <property type="project" value="TreeGrafter"/>
</dbReference>
<dbReference type="RefSeq" id="XP_030751983.1">
    <property type="nucleotide sequence ID" value="XM_030896123.1"/>
</dbReference>
<dbReference type="InterPro" id="IPR039353">
    <property type="entry name" value="TF_Adf1"/>
</dbReference>
<dbReference type="KEGG" id="soy:115879347"/>
<dbReference type="SMART" id="SM00595">
    <property type="entry name" value="MADF"/>
    <property type="match status" value="1"/>
</dbReference>
<organism evidence="2 3">
    <name type="scientific">Sitophilus oryzae</name>
    <name type="common">Rice weevil</name>
    <name type="synonym">Curculio oryzae</name>
    <dbReference type="NCBI Taxonomy" id="7048"/>
    <lineage>
        <taxon>Eukaryota</taxon>
        <taxon>Metazoa</taxon>
        <taxon>Ecdysozoa</taxon>
        <taxon>Arthropoda</taxon>
        <taxon>Hexapoda</taxon>
        <taxon>Insecta</taxon>
        <taxon>Pterygota</taxon>
        <taxon>Neoptera</taxon>
        <taxon>Endopterygota</taxon>
        <taxon>Coleoptera</taxon>
        <taxon>Polyphaga</taxon>
        <taxon>Cucujiformia</taxon>
        <taxon>Curculionidae</taxon>
        <taxon>Dryophthorinae</taxon>
        <taxon>Sitophilus</taxon>
    </lineage>
</organism>
<dbReference type="OrthoDB" id="10071528at2759"/>
<reference evidence="3" key="1">
    <citation type="submission" date="2025-08" db="UniProtKB">
        <authorList>
            <consortium name="RefSeq"/>
        </authorList>
    </citation>
    <scope>IDENTIFICATION</scope>
    <source>
        <tissue evidence="3">Gonads</tissue>
    </source>
</reference>
<dbReference type="InParanoid" id="A0A6J2XKE9"/>
<dbReference type="InterPro" id="IPR006578">
    <property type="entry name" value="MADF-dom"/>
</dbReference>
<feature type="domain" description="MADF" evidence="1">
    <location>
        <begin position="9"/>
        <end position="111"/>
    </location>
</feature>
<dbReference type="PANTHER" id="PTHR12243:SF69">
    <property type="entry name" value="SI:CH73-59F11.3"/>
    <property type="match status" value="1"/>
</dbReference>
<evidence type="ECO:0000313" key="3">
    <source>
        <dbReference type="RefSeq" id="XP_030751983.1"/>
    </source>
</evidence>
<accession>A0A6J2XKE9</accession>
<sequence>MKIEINTELLIGLVEKRPVLWDKSDEDYNNKLKTKECWTDICRLLVDGYDELSKKEQKDLGTEALKKWTNIKDSFMRWHRKYNDLIRRGSKKRMKKYLYNDLLLFLKKNMVQNNDDNNCDDSDPLNVEEDSHIDETTNMMELETKALEINPKPTLMEIEINKTSEACPAASHQCCTNRHLAFFTSILPSVENFDDDQICDFHIGVLQLIQSIKRRTNCGPCN</sequence>
<proteinExistence type="predicted"/>
<dbReference type="AlphaFoldDB" id="A0A6J2XKE9"/>
<gene>
    <name evidence="3" type="primary">LOC115879347</name>
</gene>
<dbReference type="GO" id="GO:0005667">
    <property type="term" value="C:transcription regulator complex"/>
    <property type="evidence" value="ECO:0007669"/>
    <property type="project" value="TreeGrafter"/>
</dbReference>
<dbReference type="Proteomes" id="UP000504635">
    <property type="component" value="Unplaced"/>
</dbReference>
<dbReference type="PROSITE" id="PS51029">
    <property type="entry name" value="MADF"/>
    <property type="match status" value="1"/>
</dbReference>
<dbReference type="PANTHER" id="PTHR12243">
    <property type="entry name" value="MADF DOMAIN TRANSCRIPTION FACTOR"/>
    <property type="match status" value="1"/>
</dbReference>
<evidence type="ECO:0000259" key="1">
    <source>
        <dbReference type="PROSITE" id="PS51029"/>
    </source>
</evidence>
<evidence type="ECO:0000313" key="2">
    <source>
        <dbReference type="Proteomes" id="UP000504635"/>
    </source>
</evidence>
<keyword evidence="2" id="KW-1185">Reference proteome</keyword>
<dbReference type="GO" id="GO:0006357">
    <property type="term" value="P:regulation of transcription by RNA polymerase II"/>
    <property type="evidence" value="ECO:0007669"/>
    <property type="project" value="TreeGrafter"/>
</dbReference>
<dbReference type="GeneID" id="115879347"/>
<dbReference type="Pfam" id="PF10545">
    <property type="entry name" value="MADF_DNA_bdg"/>
    <property type="match status" value="1"/>
</dbReference>
<name>A0A6J2XKE9_SITOR</name>
<protein>
    <submittedName>
        <fullName evidence="3">Uncharacterized protein LOC115879347</fullName>
    </submittedName>
</protein>